<evidence type="ECO:0000313" key="1">
    <source>
        <dbReference type="Proteomes" id="UP000095284"/>
    </source>
</evidence>
<dbReference type="Proteomes" id="UP000095284">
    <property type="component" value="Unplaced"/>
</dbReference>
<proteinExistence type="predicted"/>
<name>A0A1I7SJV4_BURXY</name>
<evidence type="ECO:0000313" key="2">
    <source>
        <dbReference type="WBParaSite" id="BXY_1333200.1"/>
    </source>
</evidence>
<dbReference type="AlphaFoldDB" id="A0A1I7SJV4"/>
<organism evidence="1 2">
    <name type="scientific">Bursaphelenchus xylophilus</name>
    <name type="common">Pinewood nematode worm</name>
    <name type="synonym">Aphelenchoides xylophilus</name>
    <dbReference type="NCBI Taxonomy" id="6326"/>
    <lineage>
        <taxon>Eukaryota</taxon>
        <taxon>Metazoa</taxon>
        <taxon>Ecdysozoa</taxon>
        <taxon>Nematoda</taxon>
        <taxon>Chromadorea</taxon>
        <taxon>Rhabditida</taxon>
        <taxon>Tylenchina</taxon>
        <taxon>Tylenchomorpha</taxon>
        <taxon>Aphelenchoidea</taxon>
        <taxon>Aphelenchoididae</taxon>
        <taxon>Bursaphelenchus</taxon>
    </lineage>
</organism>
<dbReference type="WBParaSite" id="BXY_1333200.1">
    <property type="protein sequence ID" value="BXY_1333200.1"/>
    <property type="gene ID" value="BXY_1333200"/>
</dbReference>
<sequence>MCGLLGIKKCLQNFVIFILSTDDQLPIFIDFESIRFWDLPFQLVNGHGKEIRKIFDAKLVIVVVGRQVRAFYELREGGVEVGLKSEARKIGFDLKKLL</sequence>
<protein>
    <submittedName>
        <fullName evidence="2">Nitro_FeMo-Co domain-containing protein</fullName>
    </submittedName>
</protein>
<reference evidence="2" key="1">
    <citation type="submission" date="2016-11" db="UniProtKB">
        <authorList>
            <consortium name="WormBaseParasite"/>
        </authorList>
    </citation>
    <scope>IDENTIFICATION</scope>
</reference>
<accession>A0A1I7SJV4</accession>